<keyword evidence="2" id="KW-1185">Reference proteome</keyword>
<dbReference type="AlphaFoldDB" id="A0AAD6Z8E6"/>
<evidence type="ECO:0000313" key="1">
    <source>
        <dbReference type="EMBL" id="KAJ7310985.1"/>
    </source>
</evidence>
<reference evidence="1" key="1">
    <citation type="submission" date="2023-03" db="EMBL/GenBank/DDBJ databases">
        <title>Massive genome expansion in bonnet fungi (Mycena s.s.) driven by repeated elements and novel gene families across ecological guilds.</title>
        <authorList>
            <consortium name="Lawrence Berkeley National Laboratory"/>
            <person name="Harder C.B."/>
            <person name="Miyauchi S."/>
            <person name="Viragh M."/>
            <person name="Kuo A."/>
            <person name="Thoen E."/>
            <person name="Andreopoulos B."/>
            <person name="Lu D."/>
            <person name="Skrede I."/>
            <person name="Drula E."/>
            <person name="Henrissat B."/>
            <person name="Morin E."/>
            <person name="Kohler A."/>
            <person name="Barry K."/>
            <person name="LaButti K."/>
            <person name="Morin E."/>
            <person name="Salamov A."/>
            <person name="Lipzen A."/>
            <person name="Mereny Z."/>
            <person name="Hegedus B."/>
            <person name="Baldrian P."/>
            <person name="Stursova M."/>
            <person name="Weitz H."/>
            <person name="Taylor A."/>
            <person name="Grigoriev I.V."/>
            <person name="Nagy L.G."/>
            <person name="Martin F."/>
            <person name="Kauserud H."/>
        </authorList>
    </citation>
    <scope>NUCLEOTIDE SEQUENCE</scope>
    <source>
        <strain evidence="1">CBHHK002</strain>
    </source>
</reference>
<accession>A0AAD6Z8E6</accession>
<name>A0AAD6Z8E6_9AGAR</name>
<protein>
    <submittedName>
        <fullName evidence="1">Uncharacterized protein</fullName>
    </submittedName>
</protein>
<proteinExistence type="predicted"/>
<sequence>MSSSSSILASSTSLLQPLLHLQAASKSAPQFGPGATMHATPNEGAPQLLWMGTINPATPPISKARPPAVGEHQTQLHIAEIKPQPSIDVSGGMAGYPWGASQLRQRPCSDAVFVEFHPALPPQSLHITHLDIFFRMDLLPATPLFPALTHLGVAIDDPREIAEPARTGLMRIRGLRPLTLTTCDSSSDGAMTTGQIGKLVQREALIYGPKEMNLLPLNELARLKPHATGYSSPERR</sequence>
<evidence type="ECO:0000313" key="2">
    <source>
        <dbReference type="Proteomes" id="UP001218218"/>
    </source>
</evidence>
<organism evidence="1 2">
    <name type="scientific">Mycena albidolilacea</name>
    <dbReference type="NCBI Taxonomy" id="1033008"/>
    <lineage>
        <taxon>Eukaryota</taxon>
        <taxon>Fungi</taxon>
        <taxon>Dikarya</taxon>
        <taxon>Basidiomycota</taxon>
        <taxon>Agaricomycotina</taxon>
        <taxon>Agaricomycetes</taxon>
        <taxon>Agaricomycetidae</taxon>
        <taxon>Agaricales</taxon>
        <taxon>Marasmiineae</taxon>
        <taxon>Mycenaceae</taxon>
        <taxon>Mycena</taxon>
    </lineage>
</organism>
<dbReference type="EMBL" id="JARIHO010000076">
    <property type="protein sequence ID" value="KAJ7310985.1"/>
    <property type="molecule type" value="Genomic_DNA"/>
</dbReference>
<dbReference type="Proteomes" id="UP001218218">
    <property type="component" value="Unassembled WGS sequence"/>
</dbReference>
<gene>
    <name evidence="1" type="ORF">DFH08DRAFT_1087974</name>
</gene>
<comment type="caution">
    <text evidence="1">The sequence shown here is derived from an EMBL/GenBank/DDBJ whole genome shotgun (WGS) entry which is preliminary data.</text>
</comment>